<reference evidence="7" key="1">
    <citation type="submission" date="2022-11" db="EMBL/GenBank/DDBJ databases">
        <authorList>
            <person name="Somphong A."/>
            <person name="Phongsopitanun W."/>
        </authorList>
    </citation>
    <scope>NUCLEOTIDE SEQUENCE</scope>
    <source>
        <strain evidence="7">Pm04-4</strain>
    </source>
</reference>
<evidence type="ECO:0000313" key="8">
    <source>
        <dbReference type="Proteomes" id="UP001151002"/>
    </source>
</evidence>
<dbReference type="InterPro" id="IPR036188">
    <property type="entry name" value="FAD/NAD-bd_sf"/>
</dbReference>
<gene>
    <name evidence="7" type="ORF">OWR29_39260</name>
</gene>
<keyword evidence="5" id="KW-0560">Oxidoreductase</keyword>
<evidence type="ECO:0000313" key="7">
    <source>
        <dbReference type="EMBL" id="MCY1144071.1"/>
    </source>
</evidence>
<evidence type="ECO:0000256" key="4">
    <source>
        <dbReference type="ARBA" id="ARBA00022827"/>
    </source>
</evidence>
<dbReference type="PANTHER" id="PTHR42784:SF1">
    <property type="entry name" value="PYRANOSE 2-OXIDASE"/>
    <property type="match status" value="1"/>
</dbReference>
<dbReference type="RefSeq" id="WP_267568627.1">
    <property type="nucleotide sequence ID" value="NZ_JAPNTZ010000018.1"/>
</dbReference>
<dbReference type="InterPro" id="IPR051473">
    <property type="entry name" value="P2Ox-like"/>
</dbReference>
<name>A0ABT4BC38_9ACTN</name>
<evidence type="ECO:0000256" key="3">
    <source>
        <dbReference type="ARBA" id="ARBA00022630"/>
    </source>
</evidence>
<dbReference type="EMBL" id="JAPNTZ010000018">
    <property type="protein sequence ID" value="MCY1144071.1"/>
    <property type="molecule type" value="Genomic_DNA"/>
</dbReference>
<protein>
    <submittedName>
        <fullName evidence="7">GMC oxidoreductase</fullName>
    </submittedName>
</protein>
<comment type="cofactor">
    <cofactor evidence="1">
        <name>FAD</name>
        <dbReference type="ChEBI" id="CHEBI:57692"/>
    </cofactor>
</comment>
<evidence type="ECO:0000256" key="2">
    <source>
        <dbReference type="ARBA" id="ARBA00010790"/>
    </source>
</evidence>
<dbReference type="Pfam" id="PF05199">
    <property type="entry name" value="GMC_oxred_C"/>
    <property type="match status" value="1"/>
</dbReference>
<dbReference type="Gene3D" id="3.50.50.60">
    <property type="entry name" value="FAD/NAD(P)-binding domain"/>
    <property type="match status" value="2"/>
</dbReference>
<organism evidence="7 8">
    <name type="scientific">Paractinoplanes pyxinae</name>
    <dbReference type="NCBI Taxonomy" id="2997416"/>
    <lineage>
        <taxon>Bacteria</taxon>
        <taxon>Bacillati</taxon>
        <taxon>Actinomycetota</taxon>
        <taxon>Actinomycetes</taxon>
        <taxon>Micromonosporales</taxon>
        <taxon>Micromonosporaceae</taxon>
        <taxon>Paractinoplanes</taxon>
    </lineage>
</organism>
<dbReference type="SUPFAM" id="SSF51905">
    <property type="entry name" value="FAD/NAD(P)-binding domain"/>
    <property type="match status" value="1"/>
</dbReference>
<evidence type="ECO:0000256" key="5">
    <source>
        <dbReference type="ARBA" id="ARBA00023002"/>
    </source>
</evidence>
<dbReference type="Proteomes" id="UP001151002">
    <property type="component" value="Unassembled WGS sequence"/>
</dbReference>
<keyword evidence="8" id="KW-1185">Reference proteome</keyword>
<evidence type="ECO:0000256" key="1">
    <source>
        <dbReference type="ARBA" id="ARBA00001974"/>
    </source>
</evidence>
<sequence>MATVTAVPESAECVIVGGGMAGLELAVQMARRGGRPPLVLEAGPDRGAEHYRWALHGAAADQYWIDPSQDESFYRPYEANDGSFVGLAGLRRRLGGRSLYWHAVTLPVEDWALDEQWPESVVRDLTKEWHGGEPLYARVERELAEWSGSNRATTRAGDRQVTLGGYLFQDVPSAIRHGEDGRWKAYSPLEHLTAEDATILCDSEVLGVLTQKGVTSGVRIRRRGVVHDIRAEKVVLAAGTIESSRLAIQALSNEGLLDRPQLTGLVDKVANGFSASLAPGSLPAEIEEAAAANVKFQAPARDGLRSNIFLMTSVNEHGLIVLRTSFIGEQIAGPLGVVECDDRGVWPWHTSVRCSMSPVDRQLARAQQAEIQRFWGEICHQAGMIEAPALEFDTETGSPDVQQRLVASRSFLAPGAVCTYSFPLGTENHEAGTLPLGSILDDDHQFRGLAGLYAVGPAVFPRAGAANPALTILALARRLAGILAPRTA</sequence>
<proteinExistence type="inferred from homology"/>
<dbReference type="PANTHER" id="PTHR42784">
    <property type="entry name" value="PYRANOSE 2-OXIDASE"/>
    <property type="match status" value="1"/>
</dbReference>
<dbReference type="InterPro" id="IPR007867">
    <property type="entry name" value="GMC_OxRtase_C"/>
</dbReference>
<feature type="domain" description="Glucose-methanol-choline oxidoreductase C-terminal" evidence="6">
    <location>
        <begin position="425"/>
        <end position="476"/>
    </location>
</feature>
<keyword evidence="3" id="KW-0285">Flavoprotein</keyword>
<keyword evidence="4" id="KW-0274">FAD</keyword>
<evidence type="ECO:0000259" key="6">
    <source>
        <dbReference type="Pfam" id="PF05199"/>
    </source>
</evidence>
<comment type="caution">
    <text evidence="7">The sequence shown here is derived from an EMBL/GenBank/DDBJ whole genome shotgun (WGS) entry which is preliminary data.</text>
</comment>
<comment type="similarity">
    <text evidence="2">Belongs to the GMC oxidoreductase family.</text>
</comment>
<accession>A0ABT4BC38</accession>